<protein>
    <submittedName>
        <fullName evidence="1">Uncharacterized protein</fullName>
    </submittedName>
</protein>
<sequence length="238" mass="27011">MSTTYQSLFQLTPEGLQVFERVMTRQLSEEALDLSNRRYATPVEGTTAFTGGEFTTAKEMAVAICASFEKNSPQNFVGNIGLWAWLTFVLLDNLFPITNGARKILEYHRWYPSAPNHWQKAQRHLVRMPTLLYAAFGNDADHLICGKPRTGPDIREQLTSQQDMFSSNFQRVARVLYFSDENGTVKRGAGLTKGPGIPRRLAAVRKQLDVTWDMTDLTTERILELLPPEFDQYKTEAA</sequence>
<organism evidence="1 2">
    <name type="scientific">Mesorhizobium loti R88b</name>
    <dbReference type="NCBI Taxonomy" id="935548"/>
    <lineage>
        <taxon>Bacteria</taxon>
        <taxon>Pseudomonadati</taxon>
        <taxon>Pseudomonadota</taxon>
        <taxon>Alphaproteobacteria</taxon>
        <taxon>Hyphomicrobiales</taxon>
        <taxon>Phyllobacteriaceae</taxon>
        <taxon>Mesorhizobium</taxon>
    </lineage>
</organism>
<name>A0A6M7WFB4_RHILI</name>
<proteinExistence type="predicted"/>
<dbReference type="RefSeq" id="WP_027032458.1">
    <property type="nucleotide sequence ID" value="NZ_CP033367.1"/>
</dbReference>
<dbReference type="AlphaFoldDB" id="A0A6M7WFB4"/>
<gene>
    <name evidence="1" type="ORF">EB235_02875</name>
</gene>
<evidence type="ECO:0000313" key="2">
    <source>
        <dbReference type="Proteomes" id="UP000503017"/>
    </source>
</evidence>
<dbReference type="Proteomes" id="UP000503017">
    <property type="component" value="Chromosome"/>
</dbReference>
<dbReference type="EMBL" id="CP033367">
    <property type="protein sequence ID" value="QKD00546.1"/>
    <property type="molecule type" value="Genomic_DNA"/>
</dbReference>
<accession>A0A6M7WFB4</accession>
<evidence type="ECO:0000313" key="1">
    <source>
        <dbReference type="EMBL" id="QKD00546.1"/>
    </source>
</evidence>
<reference evidence="1 2" key="1">
    <citation type="submission" date="2018-10" db="EMBL/GenBank/DDBJ databases">
        <authorList>
            <person name="Perry B.J."/>
            <person name="Sullivan J.T."/>
            <person name="Murphy R.J.T."/>
            <person name="Ramsay J.P."/>
            <person name="Ronson C.W."/>
        </authorList>
    </citation>
    <scope>NUCLEOTIDE SEQUENCE [LARGE SCALE GENOMIC DNA]</scope>
    <source>
        <strain evidence="1 2">R88b</strain>
    </source>
</reference>